<organism evidence="1">
    <name type="scientific">Mycobacterium xenopi 4042</name>
    <dbReference type="NCBI Taxonomy" id="1299334"/>
    <lineage>
        <taxon>Bacteria</taxon>
        <taxon>Bacillati</taxon>
        <taxon>Actinomycetota</taxon>
        <taxon>Actinomycetes</taxon>
        <taxon>Mycobacteriales</taxon>
        <taxon>Mycobacteriaceae</taxon>
        <taxon>Mycobacterium</taxon>
    </lineage>
</organism>
<evidence type="ECO:0000313" key="1">
    <source>
        <dbReference type="EMBL" id="EUA42788.1"/>
    </source>
</evidence>
<accession>X8BHV9</accession>
<dbReference type="AlphaFoldDB" id="X8BHV9"/>
<reference evidence="1" key="1">
    <citation type="submission" date="2014-01" db="EMBL/GenBank/DDBJ databases">
        <authorList>
            <person name="Brown-Elliot B."/>
            <person name="Wallace R."/>
            <person name="Lenaerts A."/>
            <person name="Ordway D."/>
            <person name="DeGroote M.A."/>
            <person name="Parker T."/>
            <person name="Sizemore C."/>
            <person name="Tallon L.J."/>
            <person name="Sadzewicz L.K."/>
            <person name="Sengamalay N."/>
            <person name="Fraser C.M."/>
            <person name="Hine E."/>
            <person name="Shefchek K.A."/>
            <person name="Das S.P."/>
            <person name="Tettelin H."/>
        </authorList>
    </citation>
    <scope>NUCLEOTIDE SEQUENCE [LARGE SCALE GENOMIC DNA]</scope>
    <source>
        <strain evidence="1">4042</strain>
    </source>
</reference>
<proteinExistence type="predicted"/>
<gene>
    <name evidence="1" type="ORF">I553_6651</name>
</gene>
<name>X8BHV9_MYCXE</name>
<dbReference type="EMBL" id="JAOB01000042">
    <property type="protein sequence ID" value="EUA42788.1"/>
    <property type="molecule type" value="Genomic_DNA"/>
</dbReference>
<protein>
    <submittedName>
        <fullName evidence="1">Uncharacterized protein</fullName>
    </submittedName>
</protein>
<dbReference type="PATRIC" id="fig|1299334.3.peg.4799"/>
<sequence>MSAMTIDPEQIRAEINALLAGYPTSMTTRSSPRPTSTRLPAVCPKRTTCWYARWSRRRRAERRHAAACPH</sequence>
<comment type="caution">
    <text evidence="1">The sequence shown here is derived from an EMBL/GenBank/DDBJ whole genome shotgun (WGS) entry which is preliminary data.</text>
</comment>